<dbReference type="Gene3D" id="1.10.2000.10">
    <property type="entry name" value="Frizzled cysteine-rich domain"/>
    <property type="match status" value="1"/>
</dbReference>
<feature type="chain" id="PRO_5042022641" evidence="3">
    <location>
        <begin position="18"/>
        <end position="1029"/>
    </location>
</feature>
<name>A0AAD4R1N9_9BILA</name>
<evidence type="ECO:0000256" key="1">
    <source>
        <dbReference type="SAM" id="MobiDB-lite"/>
    </source>
</evidence>
<feature type="transmembrane region" description="Helical" evidence="2">
    <location>
        <begin position="632"/>
        <end position="657"/>
    </location>
</feature>
<gene>
    <name evidence="4" type="ORF">DdX_14699</name>
</gene>
<feature type="compositionally biased region" description="Polar residues" evidence="1">
    <location>
        <begin position="996"/>
        <end position="1029"/>
    </location>
</feature>
<feature type="region of interest" description="Disordered" evidence="1">
    <location>
        <begin position="683"/>
        <end position="705"/>
    </location>
</feature>
<keyword evidence="2" id="KW-0472">Membrane</keyword>
<feature type="transmembrane region" description="Helical" evidence="2">
    <location>
        <begin position="264"/>
        <end position="285"/>
    </location>
</feature>
<comment type="caution">
    <text evidence="4">The sequence shown here is derived from an EMBL/GenBank/DDBJ whole genome shotgun (WGS) entry which is preliminary data.</text>
</comment>
<keyword evidence="3" id="KW-0732">Signal</keyword>
<reference evidence="4" key="1">
    <citation type="submission" date="2022-01" db="EMBL/GenBank/DDBJ databases">
        <title>Genome Sequence Resource for Two Populations of Ditylenchus destructor, the Migratory Endoparasitic Phytonematode.</title>
        <authorList>
            <person name="Zhang H."/>
            <person name="Lin R."/>
            <person name="Xie B."/>
        </authorList>
    </citation>
    <scope>NUCLEOTIDE SEQUENCE</scope>
    <source>
        <strain evidence="4">BazhouSP</strain>
    </source>
</reference>
<dbReference type="EMBL" id="JAKKPZ010000077">
    <property type="protein sequence ID" value="KAI1703760.1"/>
    <property type="molecule type" value="Genomic_DNA"/>
</dbReference>
<evidence type="ECO:0000313" key="4">
    <source>
        <dbReference type="EMBL" id="KAI1703760.1"/>
    </source>
</evidence>
<keyword evidence="2" id="KW-0812">Transmembrane</keyword>
<protein>
    <submittedName>
        <fullName evidence="4">Protein smoothened</fullName>
    </submittedName>
</protein>
<feature type="compositionally biased region" description="Polar residues" evidence="1">
    <location>
        <begin position="872"/>
        <end position="890"/>
    </location>
</feature>
<feature type="compositionally biased region" description="Polar residues" evidence="1">
    <location>
        <begin position="691"/>
        <end position="705"/>
    </location>
</feature>
<feature type="compositionally biased region" description="Acidic residues" evidence="1">
    <location>
        <begin position="949"/>
        <end position="971"/>
    </location>
</feature>
<feature type="signal peptide" evidence="3">
    <location>
        <begin position="1"/>
        <end position="17"/>
    </location>
</feature>
<dbReference type="AlphaFoldDB" id="A0AAD4R1N9"/>
<organism evidence="4 5">
    <name type="scientific">Ditylenchus destructor</name>
    <dbReference type="NCBI Taxonomy" id="166010"/>
    <lineage>
        <taxon>Eukaryota</taxon>
        <taxon>Metazoa</taxon>
        <taxon>Ecdysozoa</taxon>
        <taxon>Nematoda</taxon>
        <taxon>Chromadorea</taxon>
        <taxon>Rhabditida</taxon>
        <taxon>Tylenchina</taxon>
        <taxon>Tylenchomorpha</taxon>
        <taxon>Sphaerularioidea</taxon>
        <taxon>Anguinidae</taxon>
        <taxon>Anguininae</taxon>
        <taxon>Ditylenchus</taxon>
    </lineage>
</organism>
<feature type="transmembrane region" description="Helical" evidence="2">
    <location>
        <begin position="292"/>
        <end position="311"/>
    </location>
</feature>
<feature type="region of interest" description="Disordered" evidence="1">
    <location>
        <begin position="857"/>
        <end position="890"/>
    </location>
</feature>
<sequence length="1029" mass="117493">MLYLLLVFAFILLDADGIAFENNLNSTLAQDAEKQNLTRLAYNSRIAEAIAQYNAGHLTHWEHNEQCRITLPYQGESTCRPPNKYEDLCFGTVITHNYTTGPKMESFPQHLEILSRFPRCWSQLSPLLCASHYRPCQLRAMGKESLIHELWEVFPTVFCTHAKQECEFLIKMNLWPDFLNCDDKINPTKLLKALPRNTAREDLRPYNDRCKVNYRGAPIKPKVHQCMWPLVTKSSNDVIVNAQPLIDDCYLPCRSTLYDGQRSLYFLATLGLASCFVTWTFLVWLSKVYEDHFSVFLLSNVLFSGLVYYAMLTLPYFDAVFESTVCTDSGRIRLGPTRIDLSKAGGALSLCALSSWLITVSFISMNAWIAAFLIHHILGTDSQECDYELPIKTVKGGRNPRIDPRRFHQLSIYLFASFYATTFSFLIDIPTDGQLGICHYGVGDISKIFIIYGPVYSMAFVVLVAFIGKRIWSNWKYRTRSNPNILRRRSKQSNGFEESIALPSRTDHEKPLVDPDDTDYQDANKQTQNVFSSAFFRCMAAAYFLSIFLSAMGQSLLFWERKPEYEAVLDSIRCSLKYTLFPPQPDNSWISESWKNDGLATSTVPYRRELFINSNLFPPGCDLESGPGSGHLFLYIFLYPALPILVVMLWFFIGWFFKTEYTEQLFVIRRNIIPCTRDKTNDQLDLESSHRSTPQLSIKRSGSQTEQYHTCAPQHYSQNPTMMQGHQSPGIQYQQTPVIHVQHCHCDNHYSEYDGDHCSMIAQHSYAPCDCTSQVQAPFYGVMIPGFISNDNLNPRTQPTVQSEPSNICESTENRDNHRWMNLESRYRQYHHENKKKDRKEELKQNAQEMRQYFDENMSDNQPKINPAPSATHVSNASNQQNPHLSYTTPAGWTDDAMSINSMLKAFPFASGPTQTIDPNQILNMVHAAGLRLANARPATPSSSSGENGDNEEECDDEDNEDPENVEDIEDSSTRYSDIYNSDEPGSGEERFFNEQVKTMQQQTQAKIEQVSNSARQPTGTNDAGPTTR</sequence>
<feature type="transmembrane region" description="Helical" evidence="2">
    <location>
        <begin position="410"/>
        <end position="429"/>
    </location>
</feature>
<dbReference type="Proteomes" id="UP001201812">
    <property type="component" value="Unassembled WGS sequence"/>
</dbReference>
<feature type="transmembrane region" description="Helical" evidence="2">
    <location>
        <begin position="347"/>
        <end position="374"/>
    </location>
</feature>
<keyword evidence="2" id="KW-1133">Transmembrane helix</keyword>
<dbReference type="InterPro" id="IPR036790">
    <property type="entry name" value="Frizzled_dom_sf"/>
</dbReference>
<proteinExistence type="predicted"/>
<accession>A0AAD4R1N9</accession>
<evidence type="ECO:0000313" key="5">
    <source>
        <dbReference type="Proteomes" id="UP001201812"/>
    </source>
</evidence>
<feature type="region of interest" description="Disordered" evidence="1">
    <location>
        <begin position="936"/>
        <end position="1029"/>
    </location>
</feature>
<evidence type="ECO:0000256" key="3">
    <source>
        <dbReference type="SAM" id="SignalP"/>
    </source>
</evidence>
<feature type="transmembrane region" description="Helical" evidence="2">
    <location>
        <begin position="449"/>
        <end position="468"/>
    </location>
</feature>
<evidence type="ECO:0000256" key="2">
    <source>
        <dbReference type="SAM" id="Phobius"/>
    </source>
</evidence>
<keyword evidence="5" id="KW-1185">Reference proteome</keyword>
<feature type="transmembrane region" description="Helical" evidence="2">
    <location>
        <begin position="534"/>
        <end position="559"/>
    </location>
</feature>